<dbReference type="InterPro" id="IPR004114">
    <property type="entry name" value="THUMP_dom"/>
</dbReference>
<evidence type="ECO:0000256" key="3">
    <source>
        <dbReference type="PROSITE-ProRule" id="PRU00529"/>
    </source>
</evidence>
<name>A0A6M4H0F3_9PROT</name>
<dbReference type="InterPro" id="IPR000241">
    <property type="entry name" value="RlmKL-like_Mtase"/>
</dbReference>
<dbReference type="SMART" id="SM00981">
    <property type="entry name" value="THUMP"/>
    <property type="match status" value="1"/>
</dbReference>
<dbReference type="Pfam" id="PF22020">
    <property type="entry name" value="RlmL_1st"/>
    <property type="match status" value="1"/>
</dbReference>
<dbReference type="RefSeq" id="WP_246232377.1">
    <property type="nucleotide sequence ID" value="NZ_CP053069.1"/>
</dbReference>
<dbReference type="KEGG" id="uru:DSM104443_04073"/>
<sequence length="398" mass="44518">MNAKTPVIIRKKVDSDPGFQSYYATTPRGLAEPLADELRDLGASIVRIDPAGVEFEGTLETVYNANLRSRLATRILWRLAKFDYRNEQDVYDGARRILWHSYFGLERSFKIETSAVKSPLRSLDFITLKVKDAIADTFRDAFGKRPDVESREPEVRVHVFLDAKWATLYLDTSGEPLFKRGHRAAIGEASVKKNLAAGILRLAKWEPGIPLLDPMCGAGTFLVEAGEMSFGWAAGRGRRFGFENLNNYEAPLWEKLKAQAASEEKEVVPVEIYGSDLYGRTLDNTRKNIEAAGLEGAVQLKQANLLEVSAPGPEGKLVTNPPYGVRIGDKDELAKFYPELGHLLKQKFSGWTAYIFSGDPELAKLIRLKPTRKTVLYNGPLECRLYVYPMVAGGNRKE</sequence>
<dbReference type="SUPFAM" id="SSF53335">
    <property type="entry name" value="S-adenosyl-L-methionine-dependent methyltransferases"/>
    <property type="match status" value="1"/>
</dbReference>
<organism evidence="5 6">
    <name type="scientific">Usitatibacter rugosus</name>
    <dbReference type="NCBI Taxonomy" id="2732067"/>
    <lineage>
        <taxon>Bacteria</taxon>
        <taxon>Pseudomonadati</taxon>
        <taxon>Pseudomonadota</taxon>
        <taxon>Betaproteobacteria</taxon>
        <taxon>Nitrosomonadales</taxon>
        <taxon>Usitatibacteraceae</taxon>
        <taxon>Usitatibacter</taxon>
    </lineage>
</organism>
<dbReference type="Gene3D" id="3.30.2130.30">
    <property type="match status" value="1"/>
</dbReference>
<dbReference type="InterPro" id="IPR054170">
    <property type="entry name" value="RlmL_1st"/>
</dbReference>
<dbReference type="PANTHER" id="PTHR47313">
    <property type="entry name" value="RIBOSOMAL RNA LARGE SUBUNIT METHYLTRANSFERASE K/L"/>
    <property type="match status" value="1"/>
</dbReference>
<dbReference type="Gene3D" id="3.40.50.150">
    <property type="entry name" value="Vaccinia Virus protein VP39"/>
    <property type="match status" value="1"/>
</dbReference>
<dbReference type="Proteomes" id="UP000501534">
    <property type="component" value="Chromosome"/>
</dbReference>
<dbReference type="GO" id="GO:0052915">
    <property type="term" value="F:23S rRNA (guanine(2445)-N(2))-methyltransferase activity"/>
    <property type="evidence" value="ECO:0007669"/>
    <property type="project" value="UniProtKB-EC"/>
</dbReference>
<keyword evidence="3" id="KW-0694">RNA-binding</keyword>
<dbReference type="CDD" id="cd11715">
    <property type="entry name" value="THUMP_AdoMetMT"/>
    <property type="match status" value="1"/>
</dbReference>
<keyword evidence="2 5" id="KW-0808">Transferase</keyword>
<dbReference type="Pfam" id="PF01170">
    <property type="entry name" value="UPF0020"/>
    <property type="match status" value="1"/>
</dbReference>
<accession>A0A6M4H0F3</accession>
<feature type="domain" description="THUMP" evidence="4">
    <location>
        <begin position="61"/>
        <end position="172"/>
    </location>
</feature>
<dbReference type="InterPro" id="IPR029063">
    <property type="entry name" value="SAM-dependent_MTases_sf"/>
</dbReference>
<evidence type="ECO:0000256" key="1">
    <source>
        <dbReference type="ARBA" id="ARBA00022603"/>
    </source>
</evidence>
<gene>
    <name evidence="5" type="primary">rlmL</name>
    <name evidence="5" type="ORF">DSM104443_04073</name>
</gene>
<keyword evidence="1 5" id="KW-0489">Methyltransferase</keyword>
<evidence type="ECO:0000313" key="5">
    <source>
        <dbReference type="EMBL" id="QJR12979.1"/>
    </source>
</evidence>
<dbReference type="Pfam" id="PF02926">
    <property type="entry name" value="THUMP"/>
    <property type="match status" value="1"/>
</dbReference>
<proteinExistence type="predicted"/>
<dbReference type="GO" id="GO:0003723">
    <property type="term" value="F:RNA binding"/>
    <property type="evidence" value="ECO:0007669"/>
    <property type="project" value="UniProtKB-UniRule"/>
</dbReference>
<dbReference type="PANTHER" id="PTHR47313:SF1">
    <property type="entry name" value="RIBOSOMAL RNA LARGE SUBUNIT METHYLTRANSFERASE K_L"/>
    <property type="match status" value="1"/>
</dbReference>
<dbReference type="EMBL" id="CP053069">
    <property type="protein sequence ID" value="QJR12979.1"/>
    <property type="molecule type" value="Genomic_DNA"/>
</dbReference>
<dbReference type="PROSITE" id="PS00092">
    <property type="entry name" value="N6_MTASE"/>
    <property type="match status" value="1"/>
</dbReference>
<dbReference type="InterPro" id="IPR002052">
    <property type="entry name" value="DNA_methylase_N6_adenine_CS"/>
</dbReference>
<keyword evidence="6" id="KW-1185">Reference proteome</keyword>
<protein>
    <submittedName>
        <fullName evidence="5">Ribosomal RNA large subunit methyltransferase L</fullName>
        <ecNumber evidence="5">2.1.1.173</ecNumber>
    </submittedName>
</protein>
<evidence type="ECO:0000313" key="6">
    <source>
        <dbReference type="Proteomes" id="UP000501534"/>
    </source>
</evidence>
<reference evidence="5 6" key="1">
    <citation type="submission" date="2020-04" db="EMBL/GenBank/DDBJ databases">
        <title>Usitatibacter rugosus gen. nov., sp. nov. and Usitatibacter palustris sp. nov., novel members of Usitatibacteraceae fam. nov. within the order Nitrosomonadales isolated from soil.</title>
        <authorList>
            <person name="Huber K.J."/>
            <person name="Neumann-Schaal M."/>
            <person name="Geppert A."/>
            <person name="Luckner M."/>
            <person name="Wanner G."/>
            <person name="Overmann J."/>
        </authorList>
    </citation>
    <scope>NUCLEOTIDE SEQUENCE [LARGE SCALE GENOMIC DNA]</scope>
    <source>
        <strain evidence="5 6">0125_3</strain>
    </source>
</reference>
<evidence type="ECO:0000259" key="4">
    <source>
        <dbReference type="PROSITE" id="PS51165"/>
    </source>
</evidence>
<evidence type="ECO:0000256" key="2">
    <source>
        <dbReference type="ARBA" id="ARBA00022679"/>
    </source>
</evidence>
<dbReference type="EC" id="2.1.1.173" evidence="5"/>
<dbReference type="GO" id="GO:0070043">
    <property type="term" value="F:rRNA (guanine-N7-)-methyltransferase activity"/>
    <property type="evidence" value="ECO:0007669"/>
    <property type="project" value="TreeGrafter"/>
</dbReference>
<dbReference type="PROSITE" id="PS51165">
    <property type="entry name" value="THUMP"/>
    <property type="match status" value="1"/>
</dbReference>
<dbReference type="AlphaFoldDB" id="A0A6M4H0F3"/>